<dbReference type="Proteomes" id="UP000236738">
    <property type="component" value="Unassembled WGS sequence"/>
</dbReference>
<gene>
    <name evidence="1" type="ORF">SAMN05421847_1692</name>
</gene>
<name>A0A1H5Y7G9_9FLAO</name>
<dbReference type="OrthoDB" id="1273001at2"/>
<dbReference type="EMBL" id="FNUS01000003">
    <property type="protein sequence ID" value="SEG19446.1"/>
    <property type="molecule type" value="Genomic_DNA"/>
</dbReference>
<dbReference type="AlphaFoldDB" id="A0A1H5Y7G9"/>
<sequence>MKNALILFLFPLLIFAQKKEVFKLKFPLKDYTRTTKSLEVIDVRKNKEIKDIFYRGNTYSFSFPTNNLSKDIENWFEENNKKRDKATNEIVMLVEDLNIFNENRNNQIFCVLDMKVSTFLKKDQNYYFLKRYDNVISLNSKEEAGIPNTFAENTQKVLQNLMFETYRANPLEIAIPEKDLNNYDEILKSNYAAFSKNDLKDGVYLDSKSFFTQTPLENYKLIKNSKDEVLKATNA</sequence>
<organism evidence="1 2">
    <name type="scientific">Halpernia humi</name>
    <dbReference type="NCBI Taxonomy" id="493375"/>
    <lineage>
        <taxon>Bacteria</taxon>
        <taxon>Pseudomonadati</taxon>
        <taxon>Bacteroidota</taxon>
        <taxon>Flavobacteriia</taxon>
        <taxon>Flavobacteriales</taxon>
        <taxon>Weeksellaceae</taxon>
        <taxon>Chryseobacterium group</taxon>
        <taxon>Halpernia</taxon>
    </lineage>
</organism>
<dbReference type="RefSeq" id="WP_103913649.1">
    <property type="nucleotide sequence ID" value="NZ_FNUS01000003.1"/>
</dbReference>
<evidence type="ECO:0000313" key="1">
    <source>
        <dbReference type="EMBL" id="SEG19446.1"/>
    </source>
</evidence>
<evidence type="ECO:0000313" key="2">
    <source>
        <dbReference type="Proteomes" id="UP000236738"/>
    </source>
</evidence>
<keyword evidence="2" id="KW-1185">Reference proteome</keyword>
<proteinExistence type="predicted"/>
<reference evidence="2" key="1">
    <citation type="submission" date="2016-10" db="EMBL/GenBank/DDBJ databases">
        <authorList>
            <person name="Varghese N."/>
            <person name="Submissions S."/>
        </authorList>
    </citation>
    <scope>NUCLEOTIDE SEQUENCE [LARGE SCALE GENOMIC DNA]</scope>
    <source>
        <strain evidence="2">DSM 21580</strain>
    </source>
</reference>
<accession>A0A1H5Y7G9</accession>
<protein>
    <submittedName>
        <fullName evidence="1">Uncharacterized protein</fullName>
    </submittedName>
</protein>